<organism evidence="2 3">
    <name type="scientific">Serinibacter salmoneus</name>
    <dbReference type="NCBI Taxonomy" id="556530"/>
    <lineage>
        <taxon>Bacteria</taxon>
        <taxon>Bacillati</taxon>
        <taxon>Actinomycetota</taxon>
        <taxon>Actinomycetes</taxon>
        <taxon>Micrococcales</taxon>
        <taxon>Beutenbergiaceae</taxon>
        <taxon>Serinibacter</taxon>
    </lineage>
</organism>
<dbReference type="Proteomes" id="UP000224915">
    <property type="component" value="Unassembled WGS sequence"/>
</dbReference>
<accession>A0A2A9D2T6</accession>
<dbReference type="Gene3D" id="1.20.120.450">
    <property type="entry name" value="dinb family like domain"/>
    <property type="match status" value="1"/>
</dbReference>
<dbReference type="InterPro" id="IPR034660">
    <property type="entry name" value="DinB/YfiT-like"/>
</dbReference>
<dbReference type="AlphaFoldDB" id="A0A2A9D2T6"/>
<feature type="domain" description="Mycothiol-dependent maleylpyruvate isomerase metal-binding" evidence="1">
    <location>
        <begin position="9"/>
        <end position="96"/>
    </location>
</feature>
<comment type="caution">
    <text evidence="2">The sequence shown here is derived from an EMBL/GenBank/DDBJ whole genome shotgun (WGS) entry which is preliminary data.</text>
</comment>
<dbReference type="InterPro" id="IPR024344">
    <property type="entry name" value="MDMPI_metal-binding"/>
</dbReference>
<evidence type="ECO:0000313" key="2">
    <source>
        <dbReference type="EMBL" id="PFG21017.1"/>
    </source>
</evidence>
<dbReference type="GO" id="GO:0046872">
    <property type="term" value="F:metal ion binding"/>
    <property type="evidence" value="ECO:0007669"/>
    <property type="project" value="InterPro"/>
</dbReference>
<dbReference type="EMBL" id="PDJD01000001">
    <property type="protein sequence ID" value="PFG21017.1"/>
    <property type="molecule type" value="Genomic_DNA"/>
</dbReference>
<dbReference type="RefSeq" id="WP_098469917.1">
    <property type="nucleotide sequence ID" value="NZ_PDJD01000001.1"/>
</dbReference>
<dbReference type="SUPFAM" id="SSF109854">
    <property type="entry name" value="DinB/YfiT-like putative metalloenzymes"/>
    <property type="match status" value="1"/>
</dbReference>
<dbReference type="Pfam" id="PF11716">
    <property type="entry name" value="MDMPI_N"/>
    <property type="match status" value="1"/>
</dbReference>
<evidence type="ECO:0000259" key="1">
    <source>
        <dbReference type="Pfam" id="PF11716"/>
    </source>
</evidence>
<protein>
    <submittedName>
        <fullName evidence="2">Uncharacterized protein (TIGR03083 family)</fullName>
    </submittedName>
</protein>
<proteinExistence type="predicted"/>
<reference evidence="2 3" key="1">
    <citation type="submission" date="2017-10" db="EMBL/GenBank/DDBJ databases">
        <title>Sequencing the genomes of 1000 actinobacteria strains.</title>
        <authorList>
            <person name="Klenk H.-P."/>
        </authorList>
    </citation>
    <scope>NUCLEOTIDE SEQUENCE [LARGE SCALE GENOMIC DNA]</scope>
    <source>
        <strain evidence="2 3">DSM 21801</strain>
    </source>
</reference>
<keyword evidence="3" id="KW-1185">Reference proteome</keyword>
<gene>
    <name evidence="2" type="ORF">ATL40_2636</name>
</gene>
<name>A0A2A9D2T6_9MICO</name>
<sequence>MNSAALYAATVDRVAALAETLSPAQWGTIVPATPMWSVRDVLAHQAGTARNIVEGDMADAPSPAWTNRQVVARRHTEAADMIAEWREYAAQIPAEAFAGGGVTPAWDAIVHEADIREALDLPRAPEETWRSLLPSVVAALSAKVAVNGFVVTTREHTWRVETPIAEFDFAGDDFELLRVLFSRRTTLQIAQLSPGVAHLEAAAMFGPRNS</sequence>
<evidence type="ECO:0000313" key="3">
    <source>
        <dbReference type="Proteomes" id="UP000224915"/>
    </source>
</evidence>